<organism evidence="7 8">
    <name type="scientific">Flemingia macrophylla</name>
    <dbReference type="NCBI Taxonomy" id="520843"/>
    <lineage>
        <taxon>Eukaryota</taxon>
        <taxon>Viridiplantae</taxon>
        <taxon>Streptophyta</taxon>
        <taxon>Embryophyta</taxon>
        <taxon>Tracheophyta</taxon>
        <taxon>Spermatophyta</taxon>
        <taxon>Magnoliopsida</taxon>
        <taxon>eudicotyledons</taxon>
        <taxon>Gunneridae</taxon>
        <taxon>Pentapetalae</taxon>
        <taxon>rosids</taxon>
        <taxon>fabids</taxon>
        <taxon>Fabales</taxon>
        <taxon>Fabaceae</taxon>
        <taxon>Papilionoideae</taxon>
        <taxon>50 kb inversion clade</taxon>
        <taxon>NPAAA clade</taxon>
        <taxon>indigoferoid/millettioid clade</taxon>
        <taxon>Phaseoleae</taxon>
        <taxon>Flemingia</taxon>
    </lineage>
</organism>
<comment type="caution">
    <text evidence="7">The sequence shown here is derived from an EMBL/GenBank/DDBJ whole genome shotgun (WGS) entry which is preliminary data.</text>
</comment>
<dbReference type="SUPFAM" id="SSF57850">
    <property type="entry name" value="RING/U-box"/>
    <property type="match status" value="1"/>
</dbReference>
<evidence type="ECO:0000256" key="3">
    <source>
        <dbReference type="ARBA" id="ARBA00022833"/>
    </source>
</evidence>
<keyword evidence="5" id="KW-0472">Membrane</keyword>
<dbReference type="PANTHER" id="PTHR45969:SF95">
    <property type="entry name" value="TRANSCRIPTION FACTOR C2H2 FAMILY-RELATED"/>
    <property type="match status" value="1"/>
</dbReference>
<keyword evidence="8" id="KW-1185">Reference proteome</keyword>
<evidence type="ECO:0000259" key="6">
    <source>
        <dbReference type="PROSITE" id="PS50089"/>
    </source>
</evidence>
<gene>
    <name evidence="7" type="ORF">Fmac_004017</name>
</gene>
<accession>A0ABD1N3Q4</accession>
<dbReference type="Pfam" id="PF13639">
    <property type="entry name" value="zf-RING_2"/>
    <property type="match status" value="1"/>
</dbReference>
<feature type="domain" description="RING-type" evidence="6">
    <location>
        <begin position="65"/>
        <end position="108"/>
    </location>
</feature>
<evidence type="ECO:0000256" key="2">
    <source>
        <dbReference type="ARBA" id="ARBA00022771"/>
    </source>
</evidence>
<reference evidence="7 8" key="1">
    <citation type="submission" date="2024-08" db="EMBL/GenBank/DDBJ databases">
        <title>Insights into the chromosomal genome structure of Flemingia macrophylla.</title>
        <authorList>
            <person name="Ding Y."/>
            <person name="Zhao Y."/>
            <person name="Bi W."/>
            <person name="Wu M."/>
            <person name="Zhao G."/>
            <person name="Gong Y."/>
            <person name="Li W."/>
            <person name="Zhang P."/>
        </authorList>
    </citation>
    <scope>NUCLEOTIDE SEQUENCE [LARGE SCALE GENOMIC DNA]</scope>
    <source>
        <strain evidence="7">DYQJB</strain>
        <tissue evidence="7">Leaf</tissue>
    </source>
</reference>
<dbReference type="AlphaFoldDB" id="A0ABD1N3Q4"/>
<dbReference type="PANTHER" id="PTHR45969">
    <property type="entry name" value="RING ZINC FINGER PROTEIN-RELATED"/>
    <property type="match status" value="1"/>
</dbReference>
<evidence type="ECO:0000256" key="1">
    <source>
        <dbReference type="ARBA" id="ARBA00022723"/>
    </source>
</evidence>
<evidence type="ECO:0000256" key="5">
    <source>
        <dbReference type="SAM" id="Phobius"/>
    </source>
</evidence>
<dbReference type="SMART" id="SM00184">
    <property type="entry name" value="RING"/>
    <property type="match status" value="1"/>
</dbReference>
<protein>
    <recommendedName>
        <fullName evidence="6">RING-type domain-containing protein</fullName>
    </recommendedName>
</protein>
<keyword evidence="5" id="KW-0812">Transmembrane</keyword>
<name>A0ABD1N3Q4_9FABA</name>
<dbReference type="EMBL" id="JBGMDY010000002">
    <property type="protein sequence ID" value="KAL2342732.1"/>
    <property type="molecule type" value="Genomic_DNA"/>
</dbReference>
<evidence type="ECO:0000313" key="8">
    <source>
        <dbReference type="Proteomes" id="UP001603857"/>
    </source>
</evidence>
<dbReference type="InterPro" id="IPR013083">
    <property type="entry name" value="Znf_RING/FYVE/PHD"/>
</dbReference>
<keyword evidence="3" id="KW-0862">Zinc</keyword>
<dbReference type="Gene3D" id="3.30.40.10">
    <property type="entry name" value="Zinc/RING finger domain, C3HC4 (zinc finger)"/>
    <property type="match status" value="1"/>
</dbReference>
<sequence>MGFPVGYSEVFCPKLLLYILSLMGFLRTLICGLFGFMGLEPDHIDHYVLLPVVRFRELAEPPETCAVCLSEFEENDEIRRLPNCQHIFHRGCLDRWMDYYHRTCPLCRRWCSHNYAHTHTLPTLSDS</sequence>
<evidence type="ECO:0000313" key="7">
    <source>
        <dbReference type="EMBL" id="KAL2342732.1"/>
    </source>
</evidence>
<dbReference type="GO" id="GO:0008270">
    <property type="term" value="F:zinc ion binding"/>
    <property type="evidence" value="ECO:0007669"/>
    <property type="project" value="UniProtKB-KW"/>
</dbReference>
<evidence type="ECO:0000256" key="4">
    <source>
        <dbReference type="PROSITE-ProRule" id="PRU00175"/>
    </source>
</evidence>
<proteinExistence type="predicted"/>
<dbReference type="InterPro" id="IPR001841">
    <property type="entry name" value="Znf_RING"/>
</dbReference>
<keyword evidence="2 4" id="KW-0863">Zinc-finger</keyword>
<keyword evidence="1" id="KW-0479">Metal-binding</keyword>
<dbReference type="PROSITE" id="PS50089">
    <property type="entry name" value="ZF_RING_2"/>
    <property type="match status" value="1"/>
</dbReference>
<dbReference type="Proteomes" id="UP001603857">
    <property type="component" value="Unassembled WGS sequence"/>
</dbReference>
<feature type="transmembrane region" description="Helical" evidence="5">
    <location>
        <begin position="15"/>
        <end position="39"/>
    </location>
</feature>
<keyword evidence="5" id="KW-1133">Transmembrane helix</keyword>